<dbReference type="PANTHER" id="PTHR35525">
    <property type="entry name" value="BLL6575 PROTEIN"/>
    <property type="match status" value="1"/>
</dbReference>
<keyword evidence="3" id="KW-1185">Reference proteome</keyword>
<dbReference type="InterPro" id="IPR010852">
    <property type="entry name" value="ABATE"/>
</dbReference>
<reference evidence="2 3" key="1">
    <citation type="submission" date="2019-01" db="EMBL/GenBank/DDBJ databases">
        <title>Sequencing the genomes of 1000 actinobacteria strains.</title>
        <authorList>
            <person name="Klenk H.-P."/>
        </authorList>
    </citation>
    <scope>NUCLEOTIDE SEQUENCE [LARGE SCALE GENOMIC DNA]</scope>
    <source>
        <strain evidence="2 3">DSM 43925</strain>
    </source>
</reference>
<dbReference type="InterPro" id="IPR021005">
    <property type="entry name" value="Znf_CGNR"/>
</dbReference>
<dbReference type="RefSeq" id="WP_127936902.1">
    <property type="nucleotide sequence ID" value="NZ_SAUN01000001.1"/>
</dbReference>
<comment type="caution">
    <text evidence="2">The sequence shown here is derived from an EMBL/GenBank/DDBJ whole genome shotgun (WGS) entry which is preliminary data.</text>
</comment>
<dbReference type="OrthoDB" id="3211108at2"/>
<feature type="domain" description="Zinc finger CGNR" evidence="1">
    <location>
        <begin position="166"/>
        <end position="211"/>
    </location>
</feature>
<sequence length="222" mass="23905">MDVSELPLVGGHPALDLVNTLERGVPAPGWKPRDYVSTPATLLLWARRAELITEAEATTVAEAWERDPDAAHAALAAGQDIRESLHLILLATAALDVAPIDVAASSAALDRLHCRWLAAAGRSRLTPDPRGASALRLVVGLVPASLVPDRAVDAALDLLRTADIGRVRRCPTESGGCGWIFLDRSRNASRRWCRMADCGTEVKARRLTERRRAARQATSAES</sequence>
<dbReference type="Proteomes" id="UP000284824">
    <property type="component" value="Unassembled WGS sequence"/>
</dbReference>
<dbReference type="SUPFAM" id="SSF160904">
    <property type="entry name" value="Jann2411-like"/>
    <property type="match status" value="1"/>
</dbReference>
<accession>A0A438MHJ8</accession>
<dbReference type="Pfam" id="PF11706">
    <property type="entry name" value="zf-CGNR"/>
    <property type="match status" value="1"/>
</dbReference>
<dbReference type="EMBL" id="SAUN01000001">
    <property type="protein sequence ID" value="RVX45257.1"/>
    <property type="molecule type" value="Genomic_DNA"/>
</dbReference>
<dbReference type="InterPro" id="IPR023286">
    <property type="entry name" value="ABATE_dom_sf"/>
</dbReference>
<evidence type="ECO:0000313" key="3">
    <source>
        <dbReference type="Proteomes" id="UP000284824"/>
    </source>
</evidence>
<protein>
    <submittedName>
        <fullName evidence="2">Putative stress-induced transcription regulator</fullName>
    </submittedName>
</protein>
<organism evidence="2 3">
    <name type="scientific">Nonomuraea polychroma</name>
    <dbReference type="NCBI Taxonomy" id="46176"/>
    <lineage>
        <taxon>Bacteria</taxon>
        <taxon>Bacillati</taxon>
        <taxon>Actinomycetota</taxon>
        <taxon>Actinomycetes</taxon>
        <taxon>Streptosporangiales</taxon>
        <taxon>Streptosporangiaceae</taxon>
        <taxon>Nonomuraea</taxon>
    </lineage>
</organism>
<name>A0A438MHJ8_9ACTN</name>
<evidence type="ECO:0000259" key="1">
    <source>
        <dbReference type="Pfam" id="PF11706"/>
    </source>
</evidence>
<proteinExistence type="predicted"/>
<dbReference type="PANTHER" id="PTHR35525:SF3">
    <property type="entry name" value="BLL6575 PROTEIN"/>
    <property type="match status" value="1"/>
</dbReference>
<evidence type="ECO:0000313" key="2">
    <source>
        <dbReference type="EMBL" id="RVX45257.1"/>
    </source>
</evidence>
<dbReference type="AlphaFoldDB" id="A0A438MHJ8"/>
<gene>
    <name evidence="2" type="ORF">EDD27_8044</name>
</gene>
<dbReference type="Gene3D" id="1.10.3300.10">
    <property type="entry name" value="Jann2411-like domain"/>
    <property type="match status" value="1"/>
</dbReference>